<gene>
    <name evidence="1" type="ORF">KC909_00120</name>
</gene>
<reference evidence="1" key="2">
    <citation type="journal article" date="2021" name="Microbiome">
        <title>Successional dynamics and alternative stable states in a saline activated sludge microbial community over 9 years.</title>
        <authorList>
            <person name="Wang Y."/>
            <person name="Ye J."/>
            <person name="Ju F."/>
            <person name="Liu L."/>
            <person name="Boyd J.A."/>
            <person name="Deng Y."/>
            <person name="Parks D.H."/>
            <person name="Jiang X."/>
            <person name="Yin X."/>
            <person name="Woodcroft B.J."/>
            <person name="Tyson G.W."/>
            <person name="Hugenholtz P."/>
            <person name="Polz M.F."/>
            <person name="Zhang T."/>
        </authorList>
    </citation>
    <scope>NUCLEOTIDE SEQUENCE</scope>
    <source>
        <strain evidence="1">HKST-UBA14</strain>
    </source>
</reference>
<evidence type="ECO:0000313" key="2">
    <source>
        <dbReference type="Proteomes" id="UP000783287"/>
    </source>
</evidence>
<sequence>MYNLSQISSEFNVTGPFSLTGTQEAPEATLCARVSTTWNGFEFLDTNVTPGTQLRVFTTQGQSFAISAREYSYAEGNLGGGTALYASGTTIIHESMSGSPVVLESDHSQVIGILMGGSSQDIFIAPYRDLR</sequence>
<reference evidence="1" key="1">
    <citation type="submission" date="2020-04" db="EMBL/GenBank/DDBJ databases">
        <authorList>
            <person name="Zhang T."/>
        </authorList>
    </citation>
    <scope>NUCLEOTIDE SEQUENCE</scope>
    <source>
        <strain evidence="1">HKST-UBA14</strain>
    </source>
</reference>
<organism evidence="1 2">
    <name type="scientific">Candidatus Dojkabacteria bacterium</name>
    <dbReference type="NCBI Taxonomy" id="2099670"/>
    <lineage>
        <taxon>Bacteria</taxon>
        <taxon>Candidatus Dojkabacteria</taxon>
    </lineage>
</organism>
<accession>A0A955L4I3</accession>
<dbReference type="EMBL" id="JAGQLK010000002">
    <property type="protein sequence ID" value="MCA9382749.1"/>
    <property type="molecule type" value="Genomic_DNA"/>
</dbReference>
<comment type="caution">
    <text evidence="1">The sequence shown here is derived from an EMBL/GenBank/DDBJ whole genome shotgun (WGS) entry which is preliminary data.</text>
</comment>
<proteinExistence type="predicted"/>
<name>A0A955L4I3_9BACT</name>
<protein>
    <submittedName>
        <fullName evidence="1">Uncharacterized protein</fullName>
    </submittedName>
</protein>
<dbReference type="Proteomes" id="UP000783287">
    <property type="component" value="Unassembled WGS sequence"/>
</dbReference>
<evidence type="ECO:0000313" key="1">
    <source>
        <dbReference type="EMBL" id="MCA9382749.1"/>
    </source>
</evidence>
<dbReference type="AlphaFoldDB" id="A0A955L4I3"/>